<evidence type="ECO:0000313" key="3">
    <source>
        <dbReference type="Proteomes" id="UP000751190"/>
    </source>
</evidence>
<dbReference type="AlphaFoldDB" id="A0A8J6C4B7"/>
<accession>A0A8J6C4B7</accession>
<keyword evidence="1" id="KW-0472">Membrane</keyword>
<dbReference type="EMBL" id="JAGTXO010000025">
    <property type="protein sequence ID" value="KAG8461572.1"/>
    <property type="molecule type" value="Genomic_DNA"/>
</dbReference>
<gene>
    <name evidence="2" type="ORF">KFE25_001176</name>
</gene>
<evidence type="ECO:0000256" key="1">
    <source>
        <dbReference type="SAM" id="Phobius"/>
    </source>
</evidence>
<proteinExistence type="predicted"/>
<evidence type="ECO:0000313" key="2">
    <source>
        <dbReference type="EMBL" id="KAG8461572.1"/>
    </source>
</evidence>
<protein>
    <submittedName>
        <fullName evidence="2">Uncharacterized protein</fullName>
    </submittedName>
</protein>
<dbReference type="Proteomes" id="UP000751190">
    <property type="component" value="Unassembled WGS sequence"/>
</dbReference>
<feature type="transmembrane region" description="Helical" evidence="1">
    <location>
        <begin position="286"/>
        <end position="306"/>
    </location>
</feature>
<name>A0A8J6C4B7_DIALT</name>
<sequence>MPVLTRGKKSEVDLPPSVPVLYEGKTKNVAVAPGMSTEALAKSLQHVFKAELKKAYGLVPHEVLGVSFKNENEEDELIMLDVLSRAPSIIHAASSAKIELVVTPDKPKTERPIDLLSKAIASLQMPLFTCALVCVLRSFVVRPFLRALYRTGPSYRLGIGTVGFWEGAPLSVICANLTGTQDATFWEKNRRQCVSIFAQKEEGFLIAVETLALLAFIWKYRAPLNAGITSRLLNLYVSFAAVLAERLSGAVVSAEKGTKDFVHGYAHGPAEQLSTKLTKLCAEYKHAILGVLALVLGALFLFFGPLSPLPL</sequence>
<comment type="caution">
    <text evidence="2">The sequence shown here is derived from an EMBL/GenBank/DDBJ whole genome shotgun (WGS) entry which is preliminary data.</text>
</comment>
<feature type="transmembrane region" description="Helical" evidence="1">
    <location>
        <begin position="119"/>
        <end position="140"/>
    </location>
</feature>
<organism evidence="2 3">
    <name type="scientific">Diacronema lutheri</name>
    <name type="common">Unicellular marine alga</name>
    <name type="synonym">Monochrysis lutheri</name>
    <dbReference type="NCBI Taxonomy" id="2081491"/>
    <lineage>
        <taxon>Eukaryota</taxon>
        <taxon>Haptista</taxon>
        <taxon>Haptophyta</taxon>
        <taxon>Pavlovophyceae</taxon>
        <taxon>Pavlovales</taxon>
        <taxon>Pavlovaceae</taxon>
        <taxon>Diacronema</taxon>
    </lineage>
</organism>
<keyword evidence="1" id="KW-0812">Transmembrane</keyword>
<dbReference type="OrthoDB" id="190738at2759"/>
<reference evidence="2" key="1">
    <citation type="submission" date="2021-05" db="EMBL/GenBank/DDBJ databases">
        <title>The genome of the haptophyte Pavlova lutheri (Diacronema luteri, Pavlovales) - a model for lipid biosynthesis in eukaryotic algae.</title>
        <authorList>
            <person name="Hulatt C.J."/>
            <person name="Posewitz M.C."/>
        </authorList>
    </citation>
    <scope>NUCLEOTIDE SEQUENCE</scope>
    <source>
        <strain evidence="2">NIVA-4/92</strain>
    </source>
</reference>
<keyword evidence="1" id="KW-1133">Transmembrane helix</keyword>
<keyword evidence="3" id="KW-1185">Reference proteome</keyword>